<feature type="DNA-binding region" description="HMG box" evidence="3">
    <location>
        <begin position="57"/>
        <end position="135"/>
    </location>
</feature>
<keyword evidence="1 3" id="KW-0238">DNA-binding</keyword>
<dbReference type="InterPro" id="IPR009071">
    <property type="entry name" value="HMG_box_dom"/>
</dbReference>
<dbReference type="InterPro" id="IPR050140">
    <property type="entry name" value="SRY-related_HMG-box_TF-like"/>
</dbReference>
<feature type="region of interest" description="Disordered" evidence="4">
    <location>
        <begin position="75"/>
        <end position="98"/>
    </location>
</feature>
<accession>A0ABR2ZEN6</accession>
<feature type="domain" description="HMG box" evidence="5">
    <location>
        <begin position="57"/>
        <end position="135"/>
    </location>
</feature>
<sequence length="321" mass="35529">MFDDWQLDGSASGGPLASNYLDGLLFPSTDPSQTEPQSLYPPPLEGSSSSPATKEHVRRPPNAFILFRMDFCKRNGSSQSKSQSGRGQARGDRGDELSRWAGSAWGELSLEEKQGWEELSAERRREHKRKYPNFKYHKARPQPRRRPAKKTRERKEGSDSGSQWRGGDLEASSFCWSPSESDHTLGSSSSRVQADIPQWDALQGGSSVFEDYPIDRPSLLSDSVDQSFQWLDHSIVSPPETAHAGPSVDVSSGYKDEFESLWSSFSDAAALESDHQFGLKPQTYPLEPALDAESLGTDDLLAGLFSDTGVGNSDPFSFELW</sequence>
<dbReference type="SMART" id="SM00398">
    <property type="entry name" value="HMG"/>
    <property type="match status" value="1"/>
</dbReference>
<evidence type="ECO:0000259" key="5">
    <source>
        <dbReference type="PROSITE" id="PS50118"/>
    </source>
</evidence>
<keyword evidence="2" id="KW-0804">Transcription</keyword>
<keyword evidence="3" id="KW-0539">Nucleus</keyword>
<evidence type="ECO:0000256" key="2">
    <source>
        <dbReference type="ARBA" id="ARBA00023163"/>
    </source>
</evidence>
<keyword evidence="7" id="KW-1185">Reference proteome</keyword>
<proteinExistence type="predicted"/>
<comment type="caution">
    <text evidence="6">The sequence shown here is derived from an EMBL/GenBank/DDBJ whole genome shotgun (WGS) entry which is preliminary data.</text>
</comment>
<evidence type="ECO:0000313" key="6">
    <source>
        <dbReference type="EMBL" id="KAL0059707.1"/>
    </source>
</evidence>
<dbReference type="InterPro" id="IPR036910">
    <property type="entry name" value="HMG_box_dom_sf"/>
</dbReference>
<dbReference type="SUPFAM" id="SSF47095">
    <property type="entry name" value="HMG-box"/>
    <property type="match status" value="1"/>
</dbReference>
<dbReference type="Proteomes" id="UP001437256">
    <property type="component" value="Unassembled WGS sequence"/>
</dbReference>
<evidence type="ECO:0000256" key="1">
    <source>
        <dbReference type="ARBA" id="ARBA00023125"/>
    </source>
</evidence>
<dbReference type="PANTHER" id="PTHR10270">
    <property type="entry name" value="SOX TRANSCRIPTION FACTOR"/>
    <property type="match status" value="1"/>
</dbReference>
<name>A0ABR2ZEN6_9AGAR</name>
<evidence type="ECO:0000256" key="4">
    <source>
        <dbReference type="SAM" id="MobiDB-lite"/>
    </source>
</evidence>
<dbReference type="CDD" id="cd01389">
    <property type="entry name" value="HMG-box_ROX1-like"/>
    <property type="match status" value="1"/>
</dbReference>
<dbReference type="PROSITE" id="PS50118">
    <property type="entry name" value="HMG_BOX_2"/>
    <property type="match status" value="1"/>
</dbReference>
<feature type="region of interest" description="Disordered" evidence="4">
    <location>
        <begin position="1"/>
        <end position="60"/>
    </location>
</feature>
<feature type="compositionally biased region" description="Basic residues" evidence="4">
    <location>
        <begin position="125"/>
        <end position="152"/>
    </location>
</feature>
<evidence type="ECO:0000313" key="7">
    <source>
        <dbReference type="Proteomes" id="UP001437256"/>
    </source>
</evidence>
<organism evidence="6 7">
    <name type="scientific">Marasmius tenuissimus</name>
    <dbReference type="NCBI Taxonomy" id="585030"/>
    <lineage>
        <taxon>Eukaryota</taxon>
        <taxon>Fungi</taxon>
        <taxon>Dikarya</taxon>
        <taxon>Basidiomycota</taxon>
        <taxon>Agaricomycotina</taxon>
        <taxon>Agaricomycetes</taxon>
        <taxon>Agaricomycetidae</taxon>
        <taxon>Agaricales</taxon>
        <taxon>Marasmiineae</taxon>
        <taxon>Marasmiaceae</taxon>
        <taxon>Marasmius</taxon>
    </lineage>
</organism>
<dbReference type="Gene3D" id="1.10.30.10">
    <property type="entry name" value="High mobility group box domain"/>
    <property type="match status" value="1"/>
</dbReference>
<feature type="compositionally biased region" description="Polar residues" evidence="4">
    <location>
        <begin position="174"/>
        <end position="191"/>
    </location>
</feature>
<gene>
    <name evidence="6" type="ORF">AAF712_013540</name>
</gene>
<feature type="compositionally biased region" description="Basic and acidic residues" evidence="4">
    <location>
        <begin position="89"/>
        <end position="98"/>
    </location>
</feature>
<evidence type="ECO:0000256" key="3">
    <source>
        <dbReference type="PROSITE-ProRule" id="PRU00267"/>
    </source>
</evidence>
<protein>
    <recommendedName>
        <fullName evidence="5">HMG box domain-containing protein</fullName>
    </recommendedName>
</protein>
<reference evidence="6 7" key="1">
    <citation type="submission" date="2024-05" db="EMBL/GenBank/DDBJ databases">
        <title>A draft genome resource for the thread blight pathogen Marasmius tenuissimus strain MS-2.</title>
        <authorList>
            <person name="Yulfo-Soto G.E."/>
            <person name="Baruah I.K."/>
            <person name="Amoako-Attah I."/>
            <person name="Bukari Y."/>
            <person name="Meinhardt L.W."/>
            <person name="Bailey B.A."/>
            <person name="Cohen S.P."/>
        </authorList>
    </citation>
    <scope>NUCLEOTIDE SEQUENCE [LARGE SCALE GENOMIC DNA]</scope>
    <source>
        <strain evidence="6 7">MS-2</strain>
    </source>
</reference>
<feature type="region of interest" description="Disordered" evidence="4">
    <location>
        <begin position="111"/>
        <end position="191"/>
    </location>
</feature>
<feature type="compositionally biased region" description="Basic and acidic residues" evidence="4">
    <location>
        <begin position="111"/>
        <end position="124"/>
    </location>
</feature>
<dbReference type="EMBL" id="JBBXMP010000211">
    <property type="protein sequence ID" value="KAL0059707.1"/>
    <property type="molecule type" value="Genomic_DNA"/>
</dbReference>
<feature type="compositionally biased region" description="Low complexity" evidence="4">
    <location>
        <begin position="75"/>
        <end position="87"/>
    </location>
</feature>
<dbReference type="PANTHER" id="PTHR10270:SF161">
    <property type="entry name" value="SEX-DETERMINING REGION Y PROTEIN"/>
    <property type="match status" value="1"/>
</dbReference>